<dbReference type="NCBIfam" id="TIGR00527">
    <property type="entry name" value="gcvH"/>
    <property type="match status" value="1"/>
</dbReference>
<dbReference type="InterPro" id="IPR017453">
    <property type="entry name" value="GCV_H_sub"/>
</dbReference>
<dbReference type="SUPFAM" id="SSF51230">
    <property type="entry name" value="Single hybrid motif"/>
    <property type="match status" value="1"/>
</dbReference>
<evidence type="ECO:0000256" key="2">
    <source>
        <dbReference type="ARBA" id="ARBA00022823"/>
    </source>
</evidence>
<dbReference type="GO" id="GO:0009249">
    <property type="term" value="P:protein lipoylation"/>
    <property type="evidence" value="ECO:0007669"/>
    <property type="project" value="TreeGrafter"/>
</dbReference>
<feature type="domain" description="Lipoyl-binding" evidence="3">
    <location>
        <begin position="24"/>
        <end position="106"/>
    </location>
</feature>
<dbReference type="PANTHER" id="PTHR11715">
    <property type="entry name" value="GLYCINE CLEAVAGE SYSTEM H PROTEIN"/>
    <property type="match status" value="1"/>
</dbReference>
<dbReference type="EMBL" id="BARW01023714">
    <property type="protein sequence ID" value="GAI98897.1"/>
    <property type="molecule type" value="Genomic_DNA"/>
</dbReference>
<comment type="caution">
    <text evidence="4">The sequence shown here is derived from an EMBL/GenBank/DDBJ whole genome shotgun (WGS) entry which is preliminary data.</text>
</comment>
<evidence type="ECO:0000259" key="3">
    <source>
        <dbReference type="PROSITE" id="PS50968"/>
    </source>
</evidence>
<dbReference type="HAMAP" id="MF_00272">
    <property type="entry name" value="GcvH"/>
    <property type="match status" value="1"/>
</dbReference>
<dbReference type="CDD" id="cd06848">
    <property type="entry name" value="GCS_H"/>
    <property type="match status" value="1"/>
</dbReference>
<dbReference type="NCBIfam" id="NF002270">
    <property type="entry name" value="PRK01202.1"/>
    <property type="match status" value="1"/>
</dbReference>
<dbReference type="PROSITE" id="PS00189">
    <property type="entry name" value="LIPOYL"/>
    <property type="match status" value="1"/>
</dbReference>
<dbReference type="InterPro" id="IPR003016">
    <property type="entry name" value="2-oxoA_DH_lipoyl-BS"/>
</dbReference>
<feature type="non-terminal residue" evidence="4">
    <location>
        <position position="123"/>
    </location>
</feature>
<dbReference type="GO" id="GO:0005737">
    <property type="term" value="C:cytoplasm"/>
    <property type="evidence" value="ECO:0007669"/>
    <property type="project" value="TreeGrafter"/>
</dbReference>
<dbReference type="GO" id="GO:0019464">
    <property type="term" value="P:glycine decarboxylation via glycine cleavage system"/>
    <property type="evidence" value="ECO:0007669"/>
    <property type="project" value="InterPro"/>
</dbReference>
<dbReference type="InterPro" id="IPR011053">
    <property type="entry name" value="Single_hybrid_motif"/>
</dbReference>
<accession>X1T0Q2</accession>
<dbReference type="PANTHER" id="PTHR11715:SF3">
    <property type="entry name" value="GLYCINE CLEAVAGE SYSTEM H PROTEIN-RELATED"/>
    <property type="match status" value="1"/>
</dbReference>
<reference evidence="4" key="1">
    <citation type="journal article" date="2014" name="Front. Microbiol.">
        <title>High frequency of phylogenetically diverse reductive dehalogenase-homologous genes in deep subseafloor sedimentary metagenomes.</title>
        <authorList>
            <person name="Kawai M."/>
            <person name="Futagami T."/>
            <person name="Toyoda A."/>
            <person name="Takaki Y."/>
            <person name="Nishi S."/>
            <person name="Hori S."/>
            <person name="Arai W."/>
            <person name="Tsubouchi T."/>
            <person name="Morono Y."/>
            <person name="Uchiyama I."/>
            <person name="Ito T."/>
            <person name="Fujiyama A."/>
            <person name="Inagaki F."/>
            <person name="Takami H."/>
        </authorList>
    </citation>
    <scope>NUCLEOTIDE SEQUENCE</scope>
    <source>
        <strain evidence="4">Expedition CK06-06</strain>
    </source>
</reference>
<sequence length="123" mass="13751">MSNKVIENLYYTKSDEWLKVEDSFGTIGITDYAQDQLGDIVYLEKVEKGGKLKQDETLTTIESVKAVSDVKTPVAGEVTEANVKVIEDASIINKDPYGEGWIAKIKIENKDELKNLMSAQEYS</sequence>
<dbReference type="Pfam" id="PF01597">
    <property type="entry name" value="GCV_H"/>
    <property type="match status" value="1"/>
</dbReference>
<gene>
    <name evidence="4" type="ORF">S12H4_39268</name>
</gene>
<proteinExistence type="inferred from homology"/>
<organism evidence="4">
    <name type="scientific">marine sediment metagenome</name>
    <dbReference type="NCBI Taxonomy" id="412755"/>
    <lineage>
        <taxon>unclassified sequences</taxon>
        <taxon>metagenomes</taxon>
        <taxon>ecological metagenomes</taxon>
    </lineage>
</organism>
<evidence type="ECO:0000313" key="4">
    <source>
        <dbReference type="EMBL" id="GAI98897.1"/>
    </source>
</evidence>
<dbReference type="PROSITE" id="PS50968">
    <property type="entry name" value="BIOTINYL_LIPOYL"/>
    <property type="match status" value="1"/>
</dbReference>
<name>X1T0Q2_9ZZZZ</name>
<evidence type="ECO:0000256" key="1">
    <source>
        <dbReference type="ARBA" id="ARBA00009249"/>
    </source>
</evidence>
<comment type="similarity">
    <text evidence="1">Belongs to the GcvH family.</text>
</comment>
<dbReference type="GO" id="GO:0005960">
    <property type="term" value="C:glycine cleavage complex"/>
    <property type="evidence" value="ECO:0007669"/>
    <property type="project" value="InterPro"/>
</dbReference>
<dbReference type="AlphaFoldDB" id="X1T0Q2"/>
<keyword evidence="2" id="KW-0450">Lipoyl</keyword>
<protein>
    <recommendedName>
        <fullName evidence="3">Lipoyl-binding domain-containing protein</fullName>
    </recommendedName>
</protein>
<dbReference type="InterPro" id="IPR002930">
    <property type="entry name" value="GCV_H"/>
</dbReference>
<dbReference type="Gene3D" id="2.40.50.100">
    <property type="match status" value="1"/>
</dbReference>
<dbReference type="InterPro" id="IPR033753">
    <property type="entry name" value="GCV_H/Fam206"/>
</dbReference>
<dbReference type="InterPro" id="IPR000089">
    <property type="entry name" value="Biotin_lipoyl"/>
</dbReference>